<proteinExistence type="predicted"/>
<protein>
    <submittedName>
        <fullName evidence="2">Uncharacterized membrane protein</fullName>
    </submittedName>
</protein>
<feature type="transmembrane region" description="Helical" evidence="1">
    <location>
        <begin position="70"/>
        <end position="90"/>
    </location>
</feature>
<reference evidence="3" key="1">
    <citation type="submission" date="2016-10" db="EMBL/GenBank/DDBJ databases">
        <authorList>
            <person name="Varghese N."/>
            <person name="Submissions S."/>
        </authorList>
    </citation>
    <scope>NUCLEOTIDE SEQUENCE [LARGE SCALE GENOMIC DNA]</scope>
    <source>
        <strain evidence="3">CGMCC 1.10789</strain>
    </source>
</reference>
<feature type="transmembrane region" description="Helical" evidence="1">
    <location>
        <begin position="246"/>
        <end position="275"/>
    </location>
</feature>
<feature type="transmembrane region" description="Helical" evidence="1">
    <location>
        <begin position="96"/>
        <end position="116"/>
    </location>
</feature>
<keyword evidence="1" id="KW-0812">Transmembrane</keyword>
<accession>A0A1G8YSK6</accession>
<dbReference type="Proteomes" id="UP000199328">
    <property type="component" value="Unassembled WGS sequence"/>
</dbReference>
<organism evidence="2 3">
    <name type="scientific">Meinhardsimonia xiamenensis</name>
    <dbReference type="NCBI Taxonomy" id="990712"/>
    <lineage>
        <taxon>Bacteria</taxon>
        <taxon>Pseudomonadati</taxon>
        <taxon>Pseudomonadota</taxon>
        <taxon>Alphaproteobacteria</taxon>
        <taxon>Rhodobacterales</taxon>
        <taxon>Paracoccaceae</taxon>
        <taxon>Meinhardsimonia</taxon>
    </lineage>
</organism>
<evidence type="ECO:0000256" key="1">
    <source>
        <dbReference type="SAM" id="Phobius"/>
    </source>
</evidence>
<name>A0A1G8YSK6_9RHOB</name>
<evidence type="ECO:0000313" key="3">
    <source>
        <dbReference type="Proteomes" id="UP000199328"/>
    </source>
</evidence>
<feature type="transmembrane region" description="Helical" evidence="1">
    <location>
        <begin position="193"/>
        <end position="218"/>
    </location>
</feature>
<sequence length="290" mass="30381">MSKRHAIGNPGSVAAQALERGAKWVSEAIASIGSPAGAADSIRTCRLTMADLRAALRAGARDFARFRSDVMFVVALYPVIGLLLVGFGLRLELMPLIFPMLAGFALLGPAAAVGVYEMSRRAEAGEPVNWATALAVVTRPGFIAVLVLGLGLFALFLAWMLAAAAIYALTLGPEPPASLESFVREVFTTPAGWAMIVIGFAVGFVFAAIALAVGVVSFPLLVDRPVGVPAAVAVSLRVTRENPRVIATWGLIVSLALALGALPALIGLIVVLPILGHATWHLYRRAVRPT</sequence>
<keyword evidence="3" id="KW-1185">Reference proteome</keyword>
<dbReference type="STRING" id="990712.SAMN05216257_101422"/>
<keyword evidence="1" id="KW-0472">Membrane</keyword>
<dbReference type="Pfam" id="PF09955">
    <property type="entry name" value="DUF2189"/>
    <property type="match status" value="1"/>
</dbReference>
<gene>
    <name evidence="2" type="ORF">SAMN05216257_101422</name>
</gene>
<evidence type="ECO:0000313" key="2">
    <source>
        <dbReference type="EMBL" id="SDK05065.1"/>
    </source>
</evidence>
<dbReference type="RefSeq" id="WP_092497683.1">
    <property type="nucleotide sequence ID" value="NZ_FNFV01000001.1"/>
</dbReference>
<dbReference type="OrthoDB" id="9809543at2"/>
<keyword evidence="1" id="KW-1133">Transmembrane helix</keyword>
<dbReference type="EMBL" id="FNFV01000001">
    <property type="protein sequence ID" value="SDK05065.1"/>
    <property type="molecule type" value="Genomic_DNA"/>
</dbReference>
<dbReference type="InterPro" id="IPR018692">
    <property type="entry name" value="DUF2189"/>
</dbReference>
<dbReference type="AlphaFoldDB" id="A0A1G8YSK6"/>